<dbReference type="RefSeq" id="WP_073102800.1">
    <property type="nucleotide sequence ID" value="NZ_FQXE01000004.1"/>
</dbReference>
<feature type="signal peptide" evidence="3">
    <location>
        <begin position="1"/>
        <end position="24"/>
    </location>
</feature>
<dbReference type="InterPro" id="IPR028081">
    <property type="entry name" value="Leu-bd"/>
</dbReference>
<dbReference type="AlphaFoldDB" id="A0A1M5UU69"/>
<dbReference type="SUPFAM" id="SSF53822">
    <property type="entry name" value="Periplasmic binding protein-like I"/>
    <property type="match status" value="1"/>
</dbReference>
<protein>
    <submittedName>
        <fullName evidence="5">Amino acid/amide ABC transporter substrate-binding protein, HAAT family</fullName>
    </submittedName>
</protein>
<evidence type="ECO:0000313" key="5">
    <source>
        <dbReference type="EMBL" id="SHH66368.1"/>
    </source>
</evidence>
<dbReference type="PANTHER" id="PTHR47235:SF1">
    <property type="entry name" value="BLR6548 PROTEIN"/>
    <property type="match status" value="1"/>
</dbReference>
<comment type="similarity">
    <text evidence="1">Belongs to the leucine-binding protein family.</text>
</comment>
<gene>
    <name evidence="5" type="ORF">SAMN04488135_104111</name>
</gene>
<evidence type="ECO:0000313" key="6">
    <source>
        <dbReference type="Proteomes" id="UP000184226"/>
    </source>
</evidence>
<dbReference type="OrthoDB" id="9777352at2"/>
<dbReference type="Pfam" id="PF13458">
    <property type="entry name" value="Peripla_BP_6"/>
    <property type="match status" value="1"/>
</dbReference>
<evidence type="ECO:0000256" key="2">
    <source>
        <dbReference type="ARBA" id="ARBA00022729"/>
    </source>
</evidence>
<dbReference type="PANTHER" id="PTHR47235">
    <property type="entry name" value="BLR6548 PROTEIN"/>
    <property type="match status" value="1"/>
</dbReference>
<keyword evidence="6" id="KW-1185">Reference proteome</keyword>
<feature type="chain" id="PRO_5012160754" evidence="3">
    <location>
        <begin position="25"/>
        <end position="392"/>
    </location>
</feature>
<evidence type="ECO:0000256" key="1">
    <source>
        <dbReference type="ARBA" id="ARBA00010062"/>
    </source>
</evidence>
<accession>A0A1M5UU69</accession>
<dbReference type="InterPro" id="IPR028082">
    <property type="entry name" value="Peripla_BP_I"/>
</dbReference>
<dbReference type="Proteomes" id="UP000184226">
    <property type="component" value="Unassembled WGS sequence"/>
</dbReference>
<name>A0A1M5UU69_9BURK</name>
<feature type="domain" description="Leucine-binding protein" evidence="4">
    <location>
        <begin position="32"/>
        <end position="368"/>
    </location>
</feature>
<proteinExistence type="inferred from homology"/>
<sequence>MKKILFIASLIVAATTISPSLSRAETGVTDTTIRIGMFGPLTGPTAIGSLPLLGAAAIYKDINDAGGINGRKIELSIEDDACDPNKTISATKKLISQDQVFMIHGGWCSGTVMAIKPELARNPQLPFMVLGAASAAISTPVTANIFHPIATTAAVTRTMLDFALSKPKTQRIAIVSHSDEWGKSHITPLLDLMKAKGLEPVESVWLERGSTDATSQLLKIRAAKPDVVLAILYPPELTLYLRDANKYGIKAPTVTTQGVSIEDMVKRVGNPAATKNLFVFYPLSATLDAPKFKKWVDVYRRYYPKEPVETLSFMGMTGALAIVEAIKRSGPQLTREKFMAELNTLRDFDPGIQSGSLTFTPEVHAGISAGKMIYWPVDHPEIIDSYPAAKSQ</sequence>
<reference evidence="5 6" key="1">
    <citation type="submission" date="2016-11" db="EMBL/GenBank/DDBJ databases">
        <authorList>
            <person name="Jaros S."/>
            <person name="Januszkiewicz K."/>
            <person name="Wedrychowicz H."/>
        </authorList>
    </citation>
    <scope>NUCLEOTIDE SEQUENCE [LARGE SCALE GENOMIC DNA]</scope>
    <source>
        <strain evidence="5 6">CGMCC 1.10190</strain>
    </source>
</reference>
<dbReference type="EMBL" id="FQXE01000004">
    <property type="protein sequence ID" value="SHH66368.1"/>
    <property type="molecule type" value="Genomic_DNA"/>
</dbReference>
<dbReference type="Gene3D" id="3.40.50.2300">
    <property type="match status" value="2"/>
</dbReference>
<dbReference type="STRING" id="658167.SAMN04488135_104111"/>
<evidence type="ECO:0000259" key="4">
    <source>
        <dbReference type="Pfam" id="PF13458"/>
    </source>
</evidence>
<evidence type="ECO:0000256" key="3">
    <source>
        <dbReference type="SAM" id="SignalP"/>
    </source>
</evidence>
<dbReference type="CDD" id="cd06343">
    <property type="entry name" value="PBP1_ABC_ligand_binding-like"/>
    <property type="match status" value="1"/>
</dbReference>
<organism evidence="5 6">
    <name type="scientific">Pollutimonas bauzanensis</name>
    <dbReference type="NCBI Taxonomy" id="658167"/>
    <lineage>
        <taxon>Bacteria</taxon>
        <taxon>Pseudomonadati</taxon>
        <taxon>Pseudomonadota</taxon>
        <taxon>Betaproteobacteria</taxon>
        <taxon>Burkholderiales</taxon>
        <taxon>Alcaligenaceae</taxon>
        <taxon>Pollutimonas</taxon>
    </lineage>
</organism>
<keyword evidence="2 3" id="KW-0732">Signal</keyword>